<sequence>MNRKSMPPQRGMLFVFNHENTHCMWMRNTLLPLSVAFMDAGGTIINIEDMQPQTEDNHCARRPARFALEMNVGWFAQRGIKPGARISGIDKAPRPQ</sequence>
<dbReference type="AlphaFoldDB" id="A0A645C7C9"/>
<dbReference type="PANTHER" id="PTHR37953:SF1">
    <property type="entry name" value="UPF0127 PROTEIN MJ1496"/>
    <property type="match status" value="1"/>
</dbReference>
<evidence type="ECO:0000313" key="1">
    <source>
        <dbReference type="EMBL" id="MPM73067.1"/>
    </source>
</evidence>
<organism evidence="1">
    <name type="scientific">bioreactor metagenome</name>
    <dbReference type="NCBI Taxonomy" id="1076179"/>
    <lineage>
        <taxon>unclassified sequences</taxon>
        <taxon>metagenomes</taxon>
        <taxon>ecological metagenomes</taxon>
    </lineage>
</organism>
<reference evidence="1" key="1">
    <citation type="submission" date="2019-08" db="EMBL/GenBank/DDBJ databases">
        <authorList>
            <person name="Kucharzyk K."/>
            <person name="Murdoch R.W."/>
            <person name="Higgins S."/>
            <person name="Loffler F."/>
        </authorList>
    </citation>
    <scope>NUCLEOTIDE SEQUENCE</scope>
</reference>
<dbReference type="InterPro" id="IPR038695">
    <property type="entry name" value="Saro_0823-like_sf"/>
</dbReference>
<name>A0A645C7C9_9ZZZZ</name>
<dbReference type="Gene3D" id="2.60.120.1140">
    <property type="entry name" value="Protein of unknown function DUF192"/>
    <property type="match status" value="1"/>
</dbReference>
<dbReference type="EMBL" id="VSSQ01025130">
    <property type="protein sequence ID" value="MPM73067.1"/>
    <property type="molecule type" value="Genomic_DNA"/>
</dbReference>
<accession>A0A645C7C9</accession>
<comment type="caution">
    <text evidence="1">The sequence shown here is derived from an EMBL/GenBank/DDBJ whole genome shotgun (WGS) entry which is preliminary data.</text>
</comment>
<dbReference type="PANTHER" id="PTHR37953">
    <property type="entry name" value="UPF0127 PROTEIN MJ1496"/>
    <property type="match status" value="1"/>
</dbReference>
<evidence type="ECO:0008006" key="2">
    <source>
        <dbReference type="Google" id="ProtNLM"/>
    </source>
</evidence>
<protein>
    <recommendedName>
        <fullName evidence="2">DUF192 domain-containing protein</fullName>
    </recommendedName>
</protein>
<dbReference type="Pfam" id="PF02643">
    <property type="entry name" value="DUF192"/>
    <property type="match status" value="1"/>
</dbReference>
<proteinExistence type="predicted"/>
<gene>
    <name evidence="1" type="ORF">SDC9_120043</name>
</gene>
<dbReference type="InterPro" id="IPR003795">
    <property type="entry name" value="DUF192"/>
</dbReference>